<evidence type="ECO:0000313" key="7">
    <source>
        <dbReference type="Proteomes" id="UP001301769"/>
    </source>
</evidence>
<keyword evidence="7" id="KW-1185">Reference proteome</keyword>
<dbReference type="Proteomes" id="UP001301769">
    <property type="component" value="Unassembled WGS sequence"/>
</dbReference>
<evidence type="ECO:0000256" key="2">
    <source>
        <dbReference type="ARBA" id="ARBA00006482"/>
    </source>
</evidence>
<dbReference type="Pfam" id="PF05615">
    <property type="entry name" value="THOC7"/>
    <property type="match status" value="1"/>
</dbReference>
<keyword evidence="4" id="KW-0539">Nucleus</keyword>
<accession>A0AAN6YGL2</accession>
<dbReference type="AlphaFoldDB" id="A0AAN6YGL2"/>
<comment type="subcellular location">
    <subcellularLocation>
        <location evidence="1">Nucleus</location>
    </subcellularLocation>
</comment>
<name>A0AAN6YGL2_9PEZI</name>
<reference evidence="6" key="2">
    <citation type="submission" date="2023-05" db="EMBL/GenBank/DDBJ databases">
        <authorList>
            <consortium name="Lawrence Berkeley National Laboratory"/>
            <person name="Steindorff A."/>
            <person name="Hensen N."/>
            <person name="Bonometti L."/>
            <person name="Westerberg I."/>
            <person name="Brannstrom I.O."/>
            <person name="Guillou S."/>
            <person name="Cros-Aarteil S."/>
            <person name="Calhoun S."/>
            <person name="Haridas S."/>
            <person name="Kuo A."/>
            <person name="Mondo S."/>
            <person name="Pangilinan J."/>
            <person name="Riley R."/>
            <person name="Labutti K."/>
            <person name="Andreopoulos B."/>
            <person name="Lipzen A."/>
            <person name="Chen C."/>
            <person name="Yanf M."/>
            <person name="Daum C."/>
            <person name="Ng V."/>
            <person name="Clum A."/>
            <person name="Ohm R."/>
            <person name="Martin F."/>
            <person name="Silar P."/>
            <person name="Natvig D."/>
            <person name="Lalanne C."/>
            <person name="Gautier V."/>
            <person name="Ament-Velasquez S.L."/>
            <person name="Kruys A."/>
            <person name="Hutchinson M.I."/>
            <person name="Powell A.J."/>
            <person name="Barry K."/>
            <person name="Miller A.N."/>
            <person name="Grigoriev I.V."/>
            <person name="Debuchy R."/>
            <person name="Gladieux P."/>
            <person name="Thoren M.H."/>
            <person name="Johannesson H."/>
        </authorList>
    </citation>
    <scope>NUCLEOTIDE SEQUENCE</scope>
    <source>
        <strain evidence="6">PSN293</strain>
    </source>
</reference>
<dbReference type="GO" id="GO:0006406">
    <property type="term" value="P:mRNA export from nucleus"/>
    <property type="evidence" value="ECO:0007669"/>
    <property type="project" value="TreeGrafter"/>
</dbReference>
<dbReference type="EMBL" id="MU858054">
    <property type="protein sequence ID" value="KAK4218220.1"/>
    <property type="molecule type" value="Genomic_DNA"/>
</dbReference>
<dbReference type="PANTHER" id="PTHR23405:SF5">
    <property type="entry name" value="THO COMPLEX SUBUNIT 7 HOMOLOG"/>
    <property type="match status" value="1"/>
</dbReference>
<feature type="region of interest" description="Disordered" evidence="5">
    <location>
        <begin position="226"/>
        <end position="403"/>
    </location>
</feature>
<comment type="similarity">
    <text evidence="2">Belongs to the THOC7 family.</text>
</comment>
<dbReference type="GO" id="GO:0006397">
    <property type="term" value="P:mRNA processing"/>
    <property type="evidence" value="ECO:0007669"/>
    <property type="project" value="InterPro"/>
</dbReference>
<evidence type="ECO:0000256" key="4">
    <source>
        <dbReference type="ARBA" id="ARBA00023242"/>
    </source>
</evidence>
<keyword evidence="3" id="KW-0175">Coiled coil</keyword>
<evidence type="ECO:0000256" key="5">
    <source>
        <dbReference type="SAM" id="MobiDB-lite"/>
    </source>
</evidence>
<protein>
    <submittedName>
        <fullName evidence="6">Tho complex subunit 7-domain-containing protein</fullName>
    </submittedName>
</protein>
<gene>
    <name evidence="6" type="ORF">QBC37DRAFT_412816</name>
</gene>
<feature type="compositionally biased region" description="Polar residues" evidence="5">
    <location>
        <begin position="46"/>
        <end position="61"/>
    </location>
</feature>
<dbReference type="InterPro" id="IPR008501">
    <property type="entry name" value="THOC7/Mft1"/>
</dbReference>
<reference evidence="6" key="1">
    <citation type="journal article" date="2023" name="Mol. Phylogenet. Evol.">
        <title>Genome-scale phylogeny and comparative genomics of the fungal order Sordariales.</title>
        <authorList>
            <person name="Hensen N."/>
            <person name="Bonometti L."/>
            <person name="Westerberg I."/>
            <person name="Brannstrom I.O."/>
            <person name="Guillou S."/>
            <person name="Cros-Aarteil S."/>
            <person name="Calhoun S."/>
            <person name="Haridas S."/>
            <person name="Kuo A."/>
            <person name="Mondo S."/>
            <person name="Pangilinan J."/>
            <person name="Riley R."/>
            <person name="LaButti K."/>
            <person name="Andreopoulos B."/>
            <person name="Lipzen A."/>
            <person name="Chen C."/>
            <person name="Yan M."/>
            <person name="Daum C."/>
            <person name="Ng V."/>
            <person name="Clum A."/>
            <person name="Steindorff A."/>
            <person name="Ohm R.A."/>
            <person name="Martin F."/>
            <person name="Silar P."/>
            <person name="Natvig D.O."/>
            <person name="Lalanne C."/>
            <person name="Gautier V."/>
            <person name="Ament-Velasquez S.L."/>
            <person name="Kruys A."/>
            <person name="Hutchinson M.I."/>
            <person name="Powell A.J."/>
            <person name="Barry K."/>
            <person name="Miller A.N."/>
            <person name="Grigoriev I.V."/>
            <person name="Debuchy R."/>
            <person name="Gladieux P."/>
            <person name="Hiltunen Thoren M."/>
            <person name="Johannesson H."/>
        </authorList>
    </citation>
    <scope>NUCLEOTIDE SEQUENCE</scope>
    <source>
        <strain evidence="6">PSN293</strain>
    </source>
</reference>
<organism evidence="6 7">
    <name type="scientific">Rhypophila decipiens</name>
    <dbReference type="NCBI Taxonomy" id="261697"/>
    <lineage>
        <taxon>Eukaryota</taxon>
        <taxon>Fungi</taxon>
        <taxon>Dikarya</taxon>
        <taxon>Ascomycota</taxon>
        <taxon>Pezizomycotina</taxon>
        <taxon>Sordariomycetes</taxon>
        <taxon>Sordariomycetidae</taxon>
        <taxon>Sordariales</taxon>
        <taxon>Naviculisporaceae</taxon>
        <taxon>Rhypophila</taxon>
    </lineage>
</organism>
<dbReference type="PANTHER" id="PTHR23405">
    <property type="entry name" value="MAINTENANCE OF KILLER 16 MAK16 PROTEIN-RELATED"/>
    <property type="match status" value="1"/>
</dbReference>
<evidence type="ECO:0000256" key="1">
    <source>
        <dbReference type="ARBA" id="ARBA00004123"/>
    </source>
</evidence>
<evidence type="ECO:0000313" key="6">
    <source>
        <dbReference type="EMBL" id="KAK4218220.1"/>
    </source>
</evidence>
<dbReference type="GO" id="GO:0000445">
    <property type="term" value="C:THO complex part of transcription export complex"/>
    <property type="evidence" value="ECO:0007669"/>
    <property type="project" value="InterPro"/>
</dbReference>
<comment type="caution">
    <text evidence="6">The sequence shown here is derived from an EMBL/GenBank/DDBJ whole genome shotgun (WGS) entry which is preliminary data.</text>
</comment>
<evidence type="ECO:0000256" key="3">
    <source>
        <dbReference type="ARBA" id="ARBA00023054"/>
    </source>
</evidence>
<proteinExistence type="inferred from homology"/>
<feature type="region of interest" description="Disordered" evidence="5">
    <location>
        <begin position="42"/>
        <end position="71"/>
    </location>
</feature>
<sequence length="403" mass="44819">MASWGLLDDQEENELHKARLLSVEEKPFKRVTKRLNTLHTIIASGARQTATPPPETNGQDSSADHDASSPVVGSSREFVLQELVQTKEAITLDFAAFDSSIARLQFLMTANEQERQRYTAERERIIKTSQAVRDNTASLRLQLDQARATLEQRKKFDELADKITSNPSLRARTEQAANLRKLEEEIAELEAESKTYGVTWQERRDQFARIMDESMRLRRLIRDEKEEVERREGMGGDGDAGDAEAGQTPRPGLASGSNTPRPESGLIPKSSGHGTENGDIAGTPRPLSAYGGRTPARETPDQDSQISHLKPPNDVAGASFSRSDSQAPSREASVDRGEEKEDGDVDMNDIKNEVEQEEQEQKEEEHEQKEEEPDSPLTPLPAEDTPQIVVDGEDSSEDKMDTT</sequence>